<dbReference type="CDD" id="cd06114">
    <property type="entry name" value="EcCS_like"/>
    <property type="match status" value="1"/>
</dbReference>
<dbReference type="InterPro" id="IPR010953">
    <property type="entry name" value="Citrate_synthase_typ-I"/>
</dbReference>
<protein>
    <recommendedName>
        <fullName evidence="6 7">Citrate synthase</fullName>
    </recommendedName>
</protein>
<sequence length="432" mass="48050">MSEKTVTLTDNSTGKSVELPVYQGTHGPEVVDIKSVFGELGYFTYDAGFTSTASCKSRVTYIDGDNGVLLYRGYPIEQLAEKSSFLEVSYLLLHGELPNKAELDQFVSSVTNHTMLNESLKDFFDGFHYNAHPMAMLTGVVGSLSAFYHGELDINDPNNRELTAHRVIAKMPTIAAAAYKHLVGEPFVYPRNDLSYSGNLLNMLFSRPTEKYEVNPVAERALDQLLILHADHEQNASTSTVRLAGSTGTNPFAAIAAGCAALWGPAHGGANEAVLNMLNEIGDVSNVPKFIEKAKDKNDPFRLMGFGHRVYKNFDPRATIIRKTCHEVLEELGVGKDPQLELAMELEDIALQDDYFVERKLYPNVDFYSGIIYRALGIPTEFFTVLFALGRTPGWLAQWMEMVNDPEQRIGRPRQLYTGAAKRDYTPVDQRG</sequence>
<evidence type="ECO:0000256" key="7">
    <source>
        <dbReference type="PIRNR" id="PIRNR001369"/>
    </source>
</evidence>
<comment type="pathway">
    <text evidence="1 9">Carbohydrate metabolism; tricarboxylic acid cycle; isocitrate from oxaloacetate: step 1/2.</text>
</comment>
<dbReference type="InterPro" id="IPR016143">
    <property type="entry name" value="Citrate_synth-like_sm_a-sub"/>
</dbReference>
<comment type="catalytic activity">
    <reaction evidence="5 9">
        <text>oxaloacetate + acetyl-CoA + H2O = citrate + CoA + H(+)</text>
        <dbReference type="Rhea" id="RHEA:16845"/>
        <dbReference type="ChEBI" id="CHEBI:15377"/>
        <dbReference type="ChEBI" id="CHEBI:15378"/>
        <dbReference type="ChEBI" id="CHEBI:16452"/>
        <dbReference type="ChEBI" id="CHEBI:16947"/>
        <dbReference type="ChEBI" id="CHEBI:57287"/>
        <dbReference type="ChEBI" id="CHEBI:57288"/>
        <dbReference type="EC" id="2.3.3.16"/>
    </reaction>
</comment>
<comment type="caution">
    <text evidence="11">The sequence shown here is derived from an EMBL/GenBank/DDBJ whole genome shotgun (WGS) entry which is preliminary data.</text>
</comment>
<evidence type="ECO:0000256" key="2">
    <source>
        <dbReference type="ARBA" id="ARBA00010566"/>
    </source>
</evidence>
<dbReference type="SUPFAM" id="SSF48256">
    <property type="entry name" value="Citrate synthase"/>
    <property type="match status" value="1"/>
</dbReference>
<evidence type="ECO:0000313" key="12">
    <source>
        <dbReference type="Proteomes" id="UP000275461"/>
    </source>
</evidence>
<dbReference type="Pfam" id="PF00285">
    <property type="entry name" value="Citrate_synt"/>
    <property type="match status" value="1"/>
</dbReference>
<organism evidence="11 12">
    <name type="scientific">Alkalispirillum mobile</name>
    <dbReference type="NCBI Taxonomy" id="85925"/>
    <lineage>
        <taxon>Bacteria</taxon>
        <taxon>Pseudomonadati</taxon>
        <taxon>Pseudomonadota</taxon>
        <taxon>Gammaproteobacteria</taxon>
        <taxon>Chromatiales</taxon>
        <taxon>Ectothiorhodospiraceae</taxon>
        <taxon>Alkalispirillum</taxon>
    </lineage>
</organism>
<dbReference type="Gene3D" id="2.20.28.60">
    <property type="match status" value="1"/>
</dbReference>
<dbReference type="UniPathway" id="UPA00223">
    <property type="reaction ID" value="UER00717"/>
</dbReference>
<dbReference type="FunFam" id="1.10.230.10:FF:000002">
    <property type="entry name" value="Citrate synthase"/>
    <property type="match status" value="1"/>
</dbReference>
<dbReference type="InterPro" id="IPR036969">
    <property type="entry name" value="Citrate_synthase_sf"/>
</dbReference>
<dbReference type="OrthoDB" id="9800864at2"/>
<evidence type="ECO:0000256" key="3">
    <source>
        <dbReference type="ARBA" id="ARBA00022532"/>
    </source>
</evidence>
<dbReference type="Proteomes" id="UP000275461">
    <property type="component" value="Unassembled WGS sequence"/>
</dbReference>
<name>A0A498BVV2_9GAMM</name>
<dbReference type="AlphaFoldDB" id="A0A498BVV2"/>
<feature type="active site" evidence="8">
    <location>
        <position position="308"/>
    </location>
</feature>
<evidence type="ECO:0000313" key="11">
    <source>
        <dbReference type="EMBL" id="RLK47039.1"/>
    </source>
</evidence>
<dbReference type="PRINTS" id="PR00143">
    <property type="entry name" value="CITRTSNTHASE"/>
</dbReference>
<dbReference type="NCBIfam" id="NF004126">
    <property type="entry name" value="PRK05614.1"/>
    <property type="match status" value="1"/>
</dbReference>
<keyword evidence="4 7" id="KW-0808">Transferase</keyword>
<dbReference type="GO" id="GO:0005737">
    <property type="term" value="C:cytoplasm"/>
    <property type="evidence" value="ECO:0007669"/>
    <property type="project" value="InterPro"/>
</dbReference>
<gene>
    <name evidence="11" type="ORF">DFR31_2353</name>
</gene>
<dbReference type="InterPro" id="IPR024176">
    <property type="entry name" value="Citrate_synthase_bac-typ"/>
</dbReference>
<dbReference type="RefSeq" id="WP_121442873.1">
    <property type="nucleotide sequence ID" value="NZ_RCDA01000004.1"/>
</dbReference>
<evidence type="ECO:0000256" key="5">
    <source>
        <dbReference type="ARBA" id="ARBA00049288"/>
    </source>
</evidence>
<dbReference type="InterPro" id="IPR019810">
    <property type="entry name" value="Citrate_synthase_AS"/>
</dbReference>
<evidence type="ECO:0000256" key="10">
    <source>
        <dbReference type="RuleBase" id="RU003406"/>
    </source>
</evidence>
<feature type="active site" evidence="8">
    <location>
        <position position="366"/>
    </location>
</feature>
<evidence type="ECO:0000256" key="4">
    <source>
        <dbReference type="ARBA" id="ARBA00022679"/>
    </source>
</evidence>
<dbReference type="InterPro" id="IPR016142">
    <property type="entry name" value="Citrate_synth-like_lrg_a-sub"/>
</dbReference>
<dbReference type="GO" id="GO:0006099">
    <property type="term" value="P:tricarboxylic acid cycle"/>
    <property type="evidence" value="ECO:0007669"/>
    <property type="project" value="UniProtKB-UniRule"/>
</dbReference>
<dbReference type="Gene3D" id="1.10.230.10">
    <property type="entry name" value="Cytochrome P450-Terp, domain 2"/>
    <property type="match status" value="1"/>
</dbReference>
<dbReference type="PANTHER" id="PTHR42871:SF1">
    <property type="entry name" value="CITRATE SYNTHASE"/>
    <property type="match status" value="1"/>
</dbReference>
<reference evidence="11 12" key="1">
    <citation type="submission" date="2018-10" db="EMBL/GenBank/DDBJ databases">
        <title>Genomic Encyclopedia of Type Strains, Phase IV (KMG-IV): sequencing the most valuable type-strain genomes for metagenomic binning, comparative biology and taxonomic classification.</title>
        <authorList>
            <person name="Goeker M."/>
        </authorList>
    </citation>
    <scope>NUCLEOTIDE SEQUENCE [LARGE SCALE GENOMIC DNA]</scope>
    <source>
        <strain evidence="11 12">DSM 12769</strain>
    </source>
</reference>
<proteinExistence type="inferred from homology"/>
<dbReference type="InterPro" id="IPR002020">
    <property type="entry name" value="Citrate_synthase"/>
</dbReference>
<dbReference type="GO" id="GO:0036440">
    <property type="term" value="F:citrate synthase activity"/>
    <property type="evidence" value="ECO:0007669"/>
    <property type="project" value="UniProtKB-EC"/>
</dbReference>
<dbReference type="PROSITE" id="PS00480">
    <property type="entry name" value="CITRATE_SYNTHASE"/>
    <property type="match status" value="1"/>
</dbReference>
<dbReference type="EMBL" id="RCDA01000004">
    <property type="protein sequence ID" value="RLK47039.1"/>
    <property type="molecule type" value="Genomic_DNA"/>
</dbReference>
<evidence type="ECO:0000256" key="8">
    <source>
        <dbReference type="PIRSR" id="PIRSR001369-1"/>
    </source>
</evidence>
<keyword evidence="3 9" id="KW-0816">Tricarboxylic acid cycle</keyword>
<dbReference type="PANTHER" id="PTHR42871">
    <property type="entry name" value="CITRATE SYNTHASE"/>
    <property type="match status" value="1"/>
</dbReference>
<evidence type="ECO:0000256" key="6">
    <source>
        <dbReference type="NCBIfam" id="TIGR01798"/>
    </source>
</evidence>
<evidence type="ECO:0000256" key="1">
    <source>
        <dbReference type="ARBA" id="ARBA00004751"/>
    </source>
</evidence>
<accession>A0A498BVV2</accession>
<dbReference type="PIRSF" id="PIRSF001369">
    <property type="entry name" value="Citrate_synth"/>
    <property type="match status" value="1"/>
</dbReference>
<comment type="similarity">
    <text evidence="2 7 10">Belongs to the citrate synthase family.</text>
</comment>
<evidence type="ECO:0000256" key="9">
    <source>
        <dbReference type="RuleBase" id="RU003370"/>
    </source>
</evidence>
<dbReference type="NCBIfam" id="TIGR01798">
    <property type="entry name" value="cit_synth_I"/>
    <property type="match status" value="1"/>
</dbReference>
<dbReference type="Gene3D" id="1.10.580.10">
    <property type="entry name" value="Citrate Synthase, domain 1"/>
    <property type="match status" value="1"/>
</dbReference>
<keyword evidence="12" id="KW-1185">Reference proteome</keyword>